<feature type="chain" id="PRO_5002990807" evidence="5">
    <location>
        <begin position="20"/>
        <end position="269"/>
    </location>
</feature>
<feature type="domain" description="Solute-binding protein family 3/N-terminal" evidence="6">
    <location>
        <begin position="31"/>
        <end position="263"/>
    </location>
</feature>
<evidence type="ECO:0000256" key="5">
    <source>
        <dbReference type="SAM" id="SignalP"/>
    </source>
</evidence>
<gene>
    <name evidence="8" type="ORF">CAMGR0001_0231</name>
</gene>
<evidence type="ECO:0000256" key="1">
    <source>
        <dbReference type="ARBA" id="ARBA00010333"/>
    </source>
</evidence>
<accession>C8PKK9</accession>
<dbReference type="GO" id="GO:0016020">
    <property type="term" value="C:membrane"/>
    <property type="evidence" value="ECO:0007669"/>
    <property type="project" value="InterPro"/>
</dbReference>
<feature type="domain" description="Ionotropic glutamate receptor C-terminal" evidence="7">
    <location>
        <begin position="33"/>
        <end position="241"/>
    </location>
</feature>
<dbReference type="PROSITE" id="PS01039">
    <property type="entry name" value="SBP_BACTERIAL_3"/>
    <property type="match status" value="1"/>
</dbReference>
<evidence type="ECO:0000259" key="6">
    <source>
        <dbReference type="SMART" id="SM00062"/>
    </source>
</evidence>
<dbReference type="AlphaFoldDB" id="C8PKK9"/>
<dbReference type="eggNOG" id="COG0834">
    <property type="taxonomic scope" value="Bacteria"/>
</dbReference>
<dbReference type="InterPro" id="IPR001320">
    <property type="entry name" value="Iontro_rcpt_C"/>
</dbReference>
<dbReference type="STRING" id="824.CGRAC_2155"/>
<keyword evidence="2" id="KW-0813">Transport</keyword>
<dbReference type="GO" id="GO:0015276">
    <property type="term" value="F:ligand-gated monoatomic ion channel activity"/>
    <property type="evidence" value="ECO:0007669"/>
    <property type="project" value="InterPro"/>
</dbReference>
<sequence length="269" mass="29701">MKKFILSLLVAALASSALCARSLSEIKSSGVLRIGVYDAQPPFSKIEDGVHQGFEVDMANTIAKDMLPSGGKVEFTSVLANQRIKFLQEDKVDAVIATLTVTPEREKQIDFTTPYFSVNIGILTRVEDKIKSLNELQDKTILVLSGGTAETYFEKQGYNIARCDNANACYKALKAGQGDGYADDNLVVLAYPVLDKKVEVNIKNLGTSDFLAIGVKKGNSELLDFLNGELIKLSKEGFFKNSFDNFIEPYYKGTAEKKYFLLDDLYSLL</sequence>
<evidence type="ECO:0000259" key="7">
    <source>
        <dbReference type="SMART" id="SM00079"/>
    </source>
</evidence>
<comment type="similarity">
    <text evidence="1 4">Belongs to the bacterial solute-binding protein 3 family.</text>
</comment>
<dbReference type="GO" id="GO:0005576">
    <property type="term" value="C:extracellular region"/>
    <property type="evidence" value="ECO:0007669"/>
    <property type="project" value="TreeGrafter"/>
</dbReference>
<evidence type="ECO:0000256" key="2">
    <source>
        <dbReference type="ARBA" id="ARBA00022448"/>
    </source>
</evidence>
<dbReference type="RefSeq" id="WP_005872856.1">
    <property type="nucleotide sequence ID" value="NZ_ACYG01000030.1"/>
</dbReference>
<dbReference type="InterPro" id="IPR051455">
    <property type="entry name" value="Bact_solute-bind_prot3"/>
</dbReference>
<organism evidence="8 9">
    <name type="scientific">Campylobacter gracilis RM3268</name>
    <dbReference type="NCBI Taxonomy" id="553220"/>
    <lineage>
        <taxon>Bacteria</taxon>
        <taxon>Pseudomonadati</taxon>
        <taxon>Campylobacterota</taxon>
        <taxon>Epsilonproteobacteria</taxon>
        <taxon>Campylobacterales</taxon>
        <taxon>Campylobacteraceae</taxon>
        <taxon>Campylobacter</taxon>
    </lineage>
</organism>
<proteinExistence type="inferred from homology"/>
<comment type="caution">
    <text evidence="8">The sequence shown here is derived from an EMBL/GenBank/DDBJ whole genome shotgun (WGS) entry which is preliminary data.</text>
</comment>
<dbReference type="PANTHER" id="PTHR30085">
    <property type="entry name" value="AMINO ACID ABC TRANSPORTER PERMEASE"/>
    <property type="match status" value="1"/>
</dbReference>
<reference evidence="8 9" key="1">
    <citation type="submission" date="2009-07" db="EMBL/GenBank/DDBJ databases">
        <authorList>
            <person name="Madupu R."/>
            <person name="Sebastian Y."/>
            <person name="Durkin A.S."/>
            <person name="Torralba M."/>
            <person name="Methe B."/>
            <person name="Sutton G.G."/>
            <person name="Strausberg R.L."/>
            <person name="Nelson K.E."/>
        </authorList>
    </citation>
    <scope>NUCLEOTIDE SEQUENCE [LARGE SCALE GENOMIC DNA]</scope>
    <source>
        <strain evidence="8 9">RM3268</strain>
    </source>
</reference>
<evidence type="ECO:0000313" key="8">
    <source>
        <dbReference type="EMBL" id="EEV16618.1"/>
    </source>
</evidence>
<dbReference type="GO" id="GO:0006865">
    <property type="term" value="P:amino acid transport"/>
    <property type="evidence" value="ECO:0007669"/>
    <property type="project" value="TreeGrafter"/>
</dbReference>
<dbReference type="GO" id="GO:0030288">
    <property type="term" value="C:outer membrane-bounded periplasmic space"/>
    <property type="evidence" value="ECO:0007669"/>
    <property type="project" value="TreeGrafter"/>
</dbReference>
<evidence type="ECO:0000256" key="3">
    <source>
        <dbReference type="ARBA" id="ARBA00022729"/>
    </source>
</evidence>
<evidence type="ECO:0000256" key="4">
    <source>
        <dbReference type="RuleBase" id="RU003744"/>
    </source>
</evidence>
<dbReference type="InterPro" id="IPR001638">
    <property type="entry name" value="Solute-binding_3/MltF_N"/>
</dbReference>
<dbReference type="Pfam" id="PF00497">
    <property type="entry name" value="SBP_bac_3"/>
    <property type="match status" value="1"/>
</dbReference>
<feature type="signal peptide" evidence="5">
    <location>
        <begin position="1"/>
        <end position="19"/>
    </location>
</feature>
<dbReference type="OrthoDB" id="368476at2"/>
<dbReference type="SUPFAM" id="SSF53850">
    <property type="entry name" value="Periplasmic binding protein-like II"/>
    <property type="match status" value="1"/>
</dbReference>
<dbReference type="SMART" id="SM00062">
    <property type="entry name" value="PBPb"/>
    <property type="match status" value="1"/>
</dbReference>
<dbReference type="InterPro" id="IPR018313">
    <property type="entry name" value="SBP_3_CS"/>
</dbReference>
<dbReference type="PANTHER" id="PTHR30085:SF6">
    <property type="entry name" value="ABC TRANSPORTER GLUTAMINE-BINDING PROTEIN GLNH"/>
    <property type="match status" value="1"/>
</dbReference>
<dbReference type="Proteomes" id="UP000005709">
    <property type="component" value="Unassembled WGS sequence"/>
</dbReference>
<evidence type="ECO:0000313" key="9">
    <source>
        <dbReference type="Proteomes" id="UP000005709"/>
    </source>
</evidence>
<keyword evidence="3 5" id="KW-0732">Signal</keyword>
<dbReference type="SMART" id="SM00079">
    <property type="entry name" value="PBPe"/>
    <property type="match status" value="1"/>
</dbReference>
<dbReference type="EMBL" id="ACYG01000030">
    <property type="protein sequence ID" value="EEV16618.1"/>
    <property type="molecule type" value="Genomic_DNA"/>
</dbReference>
<name>C8PKK9_9BACT</name>
<protein>
    <submittedName>
        <fullName evidence="8">ABC transporter, substrate-binding protein, family 3</fullName>
    </submittedName>
</protein>
<dbReference type="Gene3D" id="3.40.190.10">
    <property type="entry name" value="Periplasmic binding protein-like II"/>
    <property type="match status" value="2"/>
</dbReference>
<keyword evidence="9" id="KW-1185">Reference proteome</keyword>